<accession>A0A1I5PR23</accession>
<evidence type="ECO:0000313" key="2">
    <source>
        <dbReference type="EMBL" id="SFP36046.1"/>
    </source>
</evidence>
<dbReference type="EMBL" id="FOXD01000004">
    <property type="protein sequence ID" value="SFP36046.1"/>
    <property type="molecule type" value="Genomic_DNA"/>
</dbReference>
<dbReference type="Proteomes" id="UP000198892">
    <property type="component" value="Unassembled WGS sequence"/>
</dbReference>
<dbReference type="AlphaFoldDB" id="A0A1I5PR23"/>
<organism evidence="2 3">
    <name type="scientific">Salibacterium halotolerans</name>
    <dbReference type="NCBI Taxonomy" id="1884432"/>
    <lineage>
        <taxon>Bacteria</taxon>
        <taxon>Bacillati</taxon>
        <taxon>Bacillota</taxon>
        <taxon>Bacilli</taxon>
        <taxon>Bacillales</taxon>
        <taxon>Bacillaceae</taxon>
    </lineage>
</organism>
<name>A0A1I5PR23_9BACI</name>
<feature type="transmembrane region" description="Helical" evidence="1">
    <location>
        <begin position="21"/>
        <end position="40"/>
    </location>
</feature>
<proteinExistence type="predicted"/>
<evidence type="ECO:0000256" key="1">
    <source>
        <dbReference type="SAM" id="Phobius"/>
    </source>
</evidence>
<sequence length="69" mass="8030">MRKFISHVKRIDSKWKSSPWRLSYYALISFIGGSIGWSLFNFNIYSILGVLTGSLIMVTLNAFYVMFKK</sequence>
<reference evidence="3" key="1">
    <citation type="submission" date="2016-10" db="EMBL/GenBank/DDBJ databases">
        <authorList>
            <person name="Varghese N."/>
            <person name="Submissions S."/>
        </authorList>
    </citation>
    <scope>NUCLEOTIDE SEQUENCE [LARGE SCALE GENOMIC DNA]</scope>
    <source>
        <strain evidence="3">S7</strain>
    </source>
</reference>
<protein>
    <submittedName>
        <fullName evidence="2">Uncharacterized protein</fullName>
    </submittedName>
</protein>
<keyword evidence="3" id="KW-1185">Reference proteome</keyword>
<feature type="transmembrane region" description="Helical" evidence="1">
    <location>
        <begin position="46"/>
        <end position="67"/>
    </location>
</feature>
<evidence type="ECO:0000313" key="3">
    <source>
        <dbReference type="Proteomes" id="UP000198892"/>
    </source>
</evidence>
<keyword evidence="1" id="KW-0812">Transmembrane</keyword>
<gene>
    <name evidence="2" type="ORF">SAMN05518683_104189</name>
</gene>
<keyword evidence="1" id="KW-0472">Membrane</keyword>
<keyword evidence="1" id="KW-1133">Transmembrane helix</keyword>